<proteinExistence type="predicted"/>
<dbReference type="AlphaFoldDB" id="A0AAQ3Q9B0"/>
<accession>A0AAQ3Q9B0</accession>
<gene>
    <name evidence="2" type="ORF">Cni_G12762</name>
</gene>
<reference evidence="2 3" key="1">
    <citation type="submission" date="2023-10" db="EMBL/GenBank/DDBJ databases">
        <title>Chromosome-scale genome assembly provides insights into flower coloration mechanisms of Canna indica.</title>
        <authorList>
            <person name="Li C."/>
        </authorList>
    </citation>
    <scope>NUCLEOTIDE SEQUENCE [LARGE SCALE GENOMIC DNA]</scope>
    <source>
        <tissue evidence="2">Flower</tissue>
    </source>
</reference>
<dbReference type="Pfam" id="PF14009">
    <property type="entry name" value="PADRE"/>
    <property type="match status" value="1"/>
</dbReference>
<evidence type="ECO:0000313" key="3">
    <source>
        <dbReference type="Proteomes" id="UP001327560"/>
    </source>
</evidence>
<feature type="compositionally biased region" description="Basic and acidic residues" evidence="1">
    <location>
        <begin position="181"/>
        <end position="192"/>
    </location>
</feature>
<evidence type="ECO:0000256" key="1">
    <source>
        <dbReference type="SAM" id="MobiDB-lite"/>
    </source>
</evidence>
<dbReference type="EMBL" id="CP136893">
    <property type="protein sequence ID" value="WOL04041.1"/>
    <property type="molecule type" value="Genomic_DNA"/>
</dbReference>
<organism evidence="2 3">
    <name type="scientific">Canna indica</name>
    <name type="common">Indian-shot</name>
    <dbReference type="NCBI Taxonomy" id="4628"/>
    <lineage>
        <taxon>Eukaryota</taxon>
        <taxon>Viridiplantae</taxon>
        <taxon>Streptophyta</taxon>
        <taxon>Embryophyta</taxon>
        <taxon>Tracheophyta</taxon>
        <taxon>Spermatophyta</taxon>
        <taxon>Magnoliopsida</taxon>
        <taxon>Liliopsida</taxon>
        <taxon>Zingiberales</taxon>
        <taxon>Cannaceae</taxon>
        <taxon>Canna</taxon>
    </lineage>
</organism>
<dbReference type="InterPro" id="IPR025322">
    <property type="entry name" value="PADRE_dom"/>
</dbReference>
<feature type="region of interest" description="Disordered" evidence="1">
    <location>
        <begin position="181"/>
        <end position="200"/>
    </location>
</feature>
<dbReference type="Proteomes" id="UP001327560">
    <property type="component" value="Chromosome 4"/>
</dbReference>
<evidence type="ECO:0000313" key="2">
    <source>
        <dbReference type="EMBL" id="WOL04041.1"/>
    </source>
</evidence>
<keyword evidence="3" id="KW-1185">Reference proteome</keyword>
<dbReference type="PANTHER" id="PTHR33052">
    <property type="entry name" value="DUF4228 DOMAIN PROTEIN-RELATED"/>
    <property type="match status" value="1"/>
</dbReference>
<name>A0AAQ3Q9B0_9LILI</name>
<protein>
    <submittedName>
        <fullName evidence="2">Uncharacterized protein</fullName>
    </submittedName>
</protein>
<sequence length="215" mass="23375">MAKPLLFSCFSYSSRRRLVKLVFWGGATRFLAARDQRLAGELMLQFHDRVLCHADSFFIGLPPPVLSADEELLPGQTYFVLPADRFRRSQTLTTASLAASLAPSTQGKVTLVGNGQSPFAYVKGADRRRLIKVLPEFIARVISSGECGGGSGGDGGSLCSTPELKKHYALLVRSSRDRPWSPKLETISESKRSRGAAPKARLSPVRLLGLGLGRT</sequence>